<keyword evidence="3" id="KW-0408">Iron</keyword>
<dbReference type="SFLD" id="SFLDG01072">
    <property type="entry name" value="dehydrogenase_like"/>
    <property type="match status" value="1"/>
</dbReference>
<dbReference type="PANTHER" id="PTHR43273">
    <property type="entry name" value="ANAEROBIC SULFATASE-MATURATING ENZYME HOMOLOG ASLB-RELATED"/>
    <property type="match status" value="1"/>
</dbReference>
<dbReference type="InterPro" id="IPR058240">
    <property type="entry name" value="rSAM_sf"/>
</dbReference>
<proteinExistence type="predicted"/>
<dbReference type="PANTHER" id="PTHR43273:SF8">
    <property type="entry name" value="RADICAL SAM DOMAIN PROTEIN"/>
    <property type="match status" value="1"/>
</dbReference>
<dbReference type="NCBIfam" id="NF041718">
    <property type="entry name" value="rSAM_phane_AMC"/>
    <property type="match status" value="1"/>
</dbReference>
<evidence type="ECO:0000256" key="2">
    <source>
        <dbReference type="ARBA" id="ARBA00022723"/>
    </source>
</evidence>
<dbReference type="SFLD" id="SFLDS00029">
    <property type="entry name" value="Radical_SAM"/>
    <property type="match status" value="1"/>
</dbReference>
<dbReference type="SFLD" id="SFLDG01067">
    <property type="entry name" value="SPASM/twitch_domain_containing"/>
    <property type="match status" value="1"/>
</dbReference>
<keyword evidence="1" id="KW-0949">S-adenosyl-L-methionine</keyword>
<dbReference type="GO" id="GO:0016491">
    <property type="term" value="F:oxidoreductase activity"/>
    <property type="evidence" value="ECO:0007669"/>
    <property type="project" value="InterPro"/>
</dbReference>
<dbReference type="Gene3D" id="3.20.20.70">
    <property type="entry name" value="Aldolase class I"/>
    <property type="match status" value="1"/>
</dbReference>
<accession>A0AB39T300</accession>
<dbReference type="PROSITE" id="PS51918">
    <property type="entry name" value="RADICAL_SAM"/>
    <property type="match status" value="1"/>
</dbReference>
<protein>
    <submittedName>
        <fullName evidence="6">Cyclophane-forming radical SAM peptide maturase AmcB</fullName>
    </submittedName>
</protein>
<dbReference type="GO" id="GO:0046872">
    <property type="term" value="F:metal ion binding"/>
    <property type="evidence" value="ECO:0007669"/>
    <property type="project" value="UniProtKB-KW"/>
</dbReference>
<evidence type="ECO:0000256" key="1">
    <source>
        <dbReference type="ARBA" id="ARBA00022691"/>
    </source>
</evidence>
<dbReference type="EMBL" id="CP163444">
    <property type="protein sequence ID" value="XDQ73028.1"/>
    <property type="molecule type" value="Genomic_DNA"/>
</dbReference>
<dbReference type="SUPFAM" id="SSF102114">
    <property type="entry name" value="Radical SAM enzymes"/>
    <property type="match status" value="1"/>
</dbReference>
<keyword evidence="4" id="KW-0411">Iron-sulfur</keyword>
<evidence type="ECO:0000256" key="4">
    <source>
        <dbReference type="ARBA" id="ARBA00023014"/>
    </source>
</evidence>
<feature type="domain" description="Radical SAM core" evidence="5">
    <location>
        <begin position="84"/>
        <end position="312"/>
    </location>
</feature>
<name>A0AB39T300_9ACTN</name>
<dbReference type="RefSeq" id="WP_369145638.1">
    <property type="nucleotide sequence ID" value="NZ_CP163444.1"/>
</dbReference>
<reference evidence="6" key="1">
    <citation type="submission" date="2024-07" db="EMBL/GenBank/DDBJ databases">
        <authorList>
            <person name="Yu S.T."/>
        </authorList>
    </citation>
    <scope>NUCLEOTIDE SEQUENCE</scope>
    <source>
        <strain evidence="6">R44</strain>
    </source>
</reference>
<sequence>MNTIDHAGYEQHELLGHQVRDIASQSEGELMAVTHEVHDDGRVVRIAHIRPASGVEWSTAVANVRAVRPTEWRAMTSHRPQRLATVPRAVIMQPTTRCLPMDCTYCYLPLRKKTLLMTVDVARAVAAPVNAWAADDPAFEVVWHGGEPLATGREHLAALMAPFEGVKHSVQTNAALVDDAWCEFLLDHDVAVGVSIDGPVDMNTHRVTLAGHPGFHVTMRGIDRLRRHGIPFSAIAVVSDPDPANAARLYEFFAELGATTLGVNIEEEEGVNRSVQATDSVRTAEFWAARTAAWRDNPVIRLREIQRVLNFAGAVLQNQVTASLPASDPWDPLPTVAHDGGVVMLSPELAGFTDDRFGDFTTGNVLHLGLDVLVAEAEKRTPWITEFWKGVDACRAACPYFAFCGGAHPANRYFEHGGRLDGTRTRYCTTAKIALMEGVTRHVRAHAH</sequence>
<dbReference type="InterPro" id="IPR007197">
    <property type="entry name" value="rSAM"/>
</dbReference>
<dbReference type="CDD" id="cd01335">
    <property type="entry name" value="Radical_SAM"/>
    <property type="match status" value="1"/>
</dbReference>
<evidence type="ECO:0000259" key="5">
    <source>
        <dbReference type="PROSITE" id="PS51918"/>
    </source>
</evidence>
<evidence type="ECO:0000256" key="3">
    <source>
        <dbReference type="ARBA" id="ARBA00023004"/>
    </source>
</evidence>
<dbReference type="GO" id="GO:0051536">
    <property type="term" value="F:iron-sulfur cluster binding"/>
    <property type="evidence" value="ECO:0007669"/>
    <property type="project" value="UniProtKB-KW"/>
</dbReference>
<dbReference type="AlphaFoldDB" id="A0AB39T300"/>
<organism evidence="6">
    <name type="scientific">Streptomyces sp. R44</name>
    <dbReference type="NCBI Taxonomy" id="3238633"/>
    <lineage>
        <taxon>Bacteria</taxon>
        <taxon>Bacillati</taxon>
        <taxon>Actinomycetota</taxon>
        <taxon>Actinomycetes</taxon>
        <taxon>Kitasatosporales</taxon>
        <taxon>Streptomycetaceae</taxon>
        <taxon>Streptomyces</taxon>
    </lineage>
</organism>
<gene>
    <name evidence="6" type="primary">amcB</name>
    <name evidence="6" type="ORF">AB5J54_22145</name>
</gene>
<evidence type="ECO:0000313" key="6">
    <source>
        <dbReference type="EMBL" id="XDQ73028.1"/>
    </source>
</evidence>
<dbReference type="SFLD" id="SFLDG01386">
    <property type="entry name" value="main_SPASM_domain-containing"/>
    <property type="match status" value="1"/>
</dbReference>
<dbReference type="InterPro" id="IPR023867">
    <property type="entry name" value="Sulphatase_maturase_rSAM"/>
</dbReference>
<keyword evidence="2" id="KW-0479">Metal-binding</keyword>
<dbReference type="InterPro" id="IPR013785">
    <property type="entry name" value="Aldolase_TIM"/>
</dbReference>
<dbReference type="Pfam" id="PF04055">
    <property type="entry name" value="Radical_SAM"/>
    <property type="match status" value="1"/>
</dbReference>